<feature type="transmembrane region" description="Helical" evidence="9">
    <location>
        <begin position="131"/>
        <end position="151"/>
    </location>
</feature>
<evidence type="ECO:0000259" key="10">
    <source>
        <dbReference type="PROSITE" id="PS50928"/>
    </source>
</evidence>
<dbReference type="EMBL" id="SLXQ01000017">
    <property type="protein sequence ID" value="TCP45089.1"/>
    <property type="molecule type" value="Genomic_DNA"/>
</dbReference>
<name>A0A4R2Q933_9PSEU</name>
<keyword evidence="3 9" id="KW-0813">Transport</keyword>
<comment type="subcellular location">
    <subcellularLocation>
        <location evidence="1 9">Cell membrane</location>
        <topology evidence="1 9">Multi-pass membrane protein</topology>
    </subcellularLocation>
</comment>
<keyword evidence="7 9" id="KW-1133">Transmembrane helix</keyword>
<feature type="transmembrane region" description="Helical" evidence="9">
    <location>
        <begin position="163"/>
        <end position="185"/>
    </location>
</feature>
<keyword evidence="4" id="KW-1003">Cell membrane</keyword>
<protein>
    <submittedName>
        <fullName evidence="11">Carbohydrate ABC transporter membrane protein 2 (CUT1 family)</fullName>
    </submittedName>
</protein>
<dbReference type="InterPro" id="IPR035906">
    <property type="entry name" value="MetI-like_sf"/>
</dbReference>
<keyword evidence="6 9" id="KW-0812">Transmembrane</keyword>
<dbReference type="Proteomes" id="UP000294911">
    <property type="component" value="Unassembled WGS sequence"/>
</dbReference>
<evidence type="ECO:0000256" key="9">
    <source>
        <dbReference type="RuleBase" id="RU363032"/>
    </source>
</evidence>
<feature type="transmembrane region" description="Helical" evidence="9">
    <location>
        <begin position="34"/>
        <end position="57"/>
    </location>
</feature>
<sequence>MTDTATKLAKHPAAIAAPVRRQRRRRGGWAIGRAFLRVLATLAILFFVLFPIFWMALTAFKPARDAFSTAVLFTPTLDNFLAIFGGASDLTGALVNSVLIAVATTIVSIPLALLAAYAFSRYRFPGHRGMLLAIVATQFIPGVAIALPFLTLFRSLGLIDTHLALVVVNLSLVVPYITWLLKGFVDGLPLEIEEAARLDGCTQVNLLWRVITPLAAPGIFVAAVFSFLLSWNEFLFPTFLARTEAETLPVALMTLVMPEGVAWGQMAAAGLLVMAPMLILALLVRKHFAEGMTMGAVK</sequence>
<feature type="transmembrane region" description="Helical" evidence="9">
    <location>
        <begin position="98"/>
        <end position="119"/>
    </location>
</feature>
<organism evidence="11 12">
    <name type="scientific">Tamaricihabitans halophyticus</name>
    <dbReference type="NCBI Taxonomy" id="1262583"/>
    <lineage>
        <taxon>Bacteria</taxon>
        <taxon>Bacillati</taxon>
        <taxon>Actinomycetota</taxon>
        <taxon>Actinomycetes</taxon>
        <taxon>Pseudonocardiales</taxon>
        <taxon>Pseudonocardiaceae</taxon>
        <taxon>Tamaricihabitans</taxon>
    </lineage>
</organism>
<proteinExistence type="inferred from homology"/>
<evidence type="ECO:0000313" key="12">
    <source>
        <dbReference type="Proteomes" id="UP000294911"/>
    </source>
</evidence>
<evidence type="ECO:0000256" key="8">
    <source>
        <dbReference type="ARBA" id="ARBA00023136"/>
    </source>
</evidence>
<evidence type="ECO:0000256" key="6">
    <source>
        <dbReference type="ARBA" id="ARBA00022692"/>
    </source>
</evidence>
<dbReference type="SUPFAM" id="SSF161098">
    <property type="entry name" value="MetI-like"/>
    <property type="match status" value="1"/>
</dbReference>
<reference evidence="11 12" key="1">
    <citation type="submission" date="2019-03" db="EMBL/GenBank/DDBJ databases">
        <title>Genomic Encyclopedia of Type Strains, Phase IV (KMG-IV): sequencing the most valuable type-strain genomes for metagenomic binning, comparative biology and taxonomic classification.</title>
        <authorList>
            <person name="Goeker M."/>
        </authorList>
    </citation>
    <scope>NUCLEOTIDE SEQUENCE [LARGE SCALE GENOMIC DNA]</scope>
    <source>
        <strain evidence="11 12">DSM 45765</strain>
    </source>
</reference>
<evidence type="ECO:0000256" key="7">
    <source>
        <dbReference type="ARBA" id="ARBA00022989"/>
    </source>
</evidence>
<keyword evidence="12" id="KW-1185">Reference proteome</keyword>
<feature type="domain" description="ABC transmembrane type-1" evidence="10">
    <location>
        <begin position="94"/>
        <end position="284"/>
    </location>
</feature>
<dbReference type="InterPro" id="IPR050901">
    <property type="entry name" value="BP-dep_ABC_trans_perm"/>
</dbReference>
<evidence type="ECO:0000256" key="4">
    <source>
        <dbReference type="ARBA" id="ARBA00022475"/>
    </source>
</evidence>
<dbReference type="AlphaFoldDB" id="A0A4R2Q933"/>
<dbReference type="PROSITE" id="PS50928">
    <property type="entry name" value="ABC_TM1"/>
    <property type="match status" value="1"/>
</dbReference>
<evidence type="ECO:0000313" key="11">
    <source>
        <dbReference type="EMBL" id="TCP45089.1"/>
    </source>
</evidence>
<dbReference type="GO" id="GO:0055085">
    <property type="term" value="P:transmembrane transport"/>
    <property type="evidence" value="ECO:0007669"/>
    <property type="project" value="InterPro"/>
</dbReference>
<evidence type="ECO:0000256" key="3">
    <source>
        <dbReference type="ARBA" id="ARBA00022448"/>
    </source>
</evidence>
<dbReference type="PANTHER" id="PTHR32243:SF50">
    <property type="entry name" value="MALTOSE_MALTODEXTRIN TRANSPORT SYSTEM PERMEASE PROTEIN MALG"/>
    <property type="match status" value="1"/>
</dbReference>
<evidence type="ECO:0000256" key="2">
    <source>
        <dbReference type="ARBA" id="ARBA00009047"/>
    </source>
</evidence>
<accession>A0A4R2Q933</accession>
<evidence type="ECO:0000256" key="5">
    <source>
        <dbReference type="ARBA" id="ARBA00022597"/>
    </source>
</evidence>
<dbReference type="PANTHER" id="PTHR32243">
    <property type="entry name" value="MALTOSE TRANSPORT SYSTEM PERMEASE-RELATED"/>
    <property type="match status" value="1"/>
</dbReference>
<feature type="transmembrane region" description="Helical" evidence="9">
    <location>
        <begin position="262"/>
        <end position="284"/>
    </location>
</feature>
<keyword evidence="8 9" id="KW-0472">Membrane</keyword>
<dbReference type="RefSeq" id="WP_132880226.1">
    <property type="nucleotide sequence ID" value="NZ_SLXQ01000017.1"/>
</dbReference>
<evidence type="ECO:0000256" key="1">
    <source>
        <dbReference type="ARBA" id="ARBA00004651"/>
    </source>
</evidence>
<dbReference type="Pfam" id="PF00528">
    <property type="entry name" value="BPD_transp_1"/>
    <property type="match status" value="1"/>
</dbReference>
<dbReference type="OrthoDB" id="3569827at2"/>
<keyword evidence="5" id="KW-0762">Sugar transport</keyword>
<comment type="caution">
    <text evidence="11">The sequence shown here is derived from an EMBL/GenBank/DDBJ whole genome shotgun (WGS) entry which is preliminary data.</text>
</comment>
<dbReference type="InterPro" id="IPR000515">
    <property type="entry name" value="MetI-like"/>
</dbReference>
<dbReference type="Gene3D" id="1.10.3720.10">
    <property type="entry name" value="MetI-like"/>
    <property type="match status" value="1"/>
</dbReference>
<dbReference type="GO" id="GO:0005886">
    <property type="term" value="C:plasma membrane"/>
    <property type="evidence" value="ECO:0007669"/>
    <property type="project" value="UniProtKB-SubCell"/>
</dbReference>
<feature type="transmembrane region" description="Helical" evidence="9">
    <location>
        <begin position="206"/>
        <end position="229"/>
    </location>
</feature>
<comment type="similarity">
    <text evidence="2">Belongs to the binding-protein-dependent transport system permease family. MalFG subfamily.</text>
</comment>
<dbReference type="CDD" id="cd06261">
    <property type="entry name" value="TM_PBP2"/>
    <property type="match status" value="1"/>
</dbReference>
<gene>
    <name evidence="11" type="ORF">EV191_11755</name>
</gene>